<dbReference type="Proteomes" id="UP000007322">
    <property type="component" value="Chromosome 5"/>
</dbReference>
<dbReference type="InterPro" id="IPR043502">
    <property type="entry name" value="DNA/RNA_pol_sf"/>
</dbReference>
<evidence type="ECO:0000256" key="3">
    <source>
        <dbReference type="SAM" id="Phobius"/>
    </source>
</evidence>
<feature type="transmembrane region" description="Helical" evidence="3">
    <location>
        <begin position="39"/>
        <end position="56"/>
    </location>
</feature>
<dbReference type="SUPFAM" id="SSF56672">
    <property type="entry name" value="DNA/RNA polymerases"/>
    <property type="match status" value="1"/>
</dbReference>
<dbReference type="GO" id="GO:0005739">
    <property type="term" value="C:mitochondrion"/>
    <property type="evidence" value="ECO:0007669"/>
    <property type="project" value="UniProtKB-SubCell"/>
</dbReference>
<evidence type="ECO:0000256" key="1">
    <source>
        <dbReference type="ARBA" id="ARBA00004173"/>
    </source>
</evidence>
<sequence length="68" mass="8400">DHKIKLKERVRLKFFKIYYTSQIQNEELKQYLEENLRRGYIRLLISLAGYLILFMPKKDGKLQLYIDY</sequence>
<feature type="non-terminal residue" evidence="4">
    <location>
        <position position="68"/>
    </location>
</feature>
<reference evidence="4 5" key="1">
    <citation type="journal article" date="2011" name="Nat. Biotechnol.">
        <title>Comparative genomic analysis of the thermophilic biomass-degrading fungi Myceliophthora thermophila and Thielavia terrestris.</title>
        <authorList>
            <person name="Berka R.M."/>
            <person name="Grigoriev I.V."/>
            <person name="Otillar R."/>
            <person name="Salamov A."/>
            <person name="Grimwood J."/>
            <person name="Reid I."/>
            <person name="Ishmael N."/>
            <person name="John T."/>
            <person name="Darmond C."/>
            <person name="Moisan M.-C."/>
            <person name="Henrissat B."/>
            <person name="Coutinho P.M."/>
            <person name="Lombard V."/>
            <person name="Natvig D.O."/>
            <person name="Lindquist E."/>
            <person name="Schmutz J."/>
            <person name="Lucas S."/>
            <person name="Harris P."/>
            <person name="Powlowski J."/>
            <person name="Bellemare A."/>
            <person name="Taylor D."/>
            <person name="Butler G."/>
            <person name="de Vries R.P."/>
            <person name="Allijn I.E."/>
            <person name="van den Brink J."/>
            <person name="Ushinsky S."/>
            <person name="Storms R."/>
            <person name="Powell A.J."/>
            <person name="Paulsen I.T."/>
            <person name="Elbourne L.D.H."/>
            <person name="Baker S.E."/>
            <person name="Magnuson J."/>
            <person name="LaBoissiere S."/>
            <person name="Clutterbuck A.J."/>
            <person name="Martinez D."/>
            <person name="Wogulis M."/>
            <person name="de Leon A.L."/>
            <person name="Rey M.W."/>
            <person name="Tsang A."/>
        </authorList>
    </citation>
    <scope>NUCLEOTIDE SEQUENCE [LARGE SCALE GENOMIC DNA]</scope>
    <source>
        <strain evidence="5">ATCC 42464 / BCRC 31852 / DSM 1799</strain>
    </source>
</reference>
<feature type="non-terminal residue" evidence="4">
    <location>
        <position position="1"/>
    </location>
</feature>
<protein>
    <submittedName>
        <fullName evidence="4">Uncharacterized protein</fullName>
    </submittedName>
</protein>
<comment type="subcellular location">
    <subcellularLocation>
        <location evidence="1">Mitochondrion</location>
    </subcellularLocation>
</comment>
<keyword evidence="3" id="KW-0472">Membrane</keyword>
<proteinExistence type="predicted"/>
<evidence type="ECO:0000313" key="5">
    <source>
        <dbReference type="Proteomes" id="UP000007322"/>
    </source>
</evidence>
<keyword evidence="5" id="KW-1185">Reference proteome</keyword>
<dbReference type="VEuPathDB" id="FungiDB:MYCTH_2026083"/>
<keyword evidence="3" id="KW-1133">Transmembrane helix</keyword>
<evidence type="ECO:0000256" key="2">
    <source>
        <dbReference type="ARBA" id="ARBA00023128"/>
    </source>
</evidence>
<dbReference type="InParanoid" id="G2QIX2"/>
<dbReference type="KEGG" id="mtm:MYCTH_2026083"/>
<dbReference type="OMA" id="HELWNHE"/>
<dbReference type="AlphaFoldDB" id="G2QIX2"/>
<dbReference type="OrthoDB" id="5152741at2759"/>
<organism evidence="4 5">
    <name type="scientific">Thermothelomyces thermophilus (strain ATCC 42464 / BCRC 31852 / DSM 1799)</name>
    <name type="common">Sporotrichum thermophile</name>
    <dbReference type="NCBI Taxonomy" id="573729"/>
    <lineage>
        <taxon>Eukaryota</taxon>
        <taxon>Fungi</taxon>
        <taxon>Dikarya</taxon>
        <taxon>Ascomycota</taxon>
        <taxon>Pezizomycotina</taxon>
        <taxon>Sordariomycetes</taxon>
        <taxon>Sordariomycetidae</taxon>
        <taxon>Sordariales</taxon>
        <taxon>Chaetomiaceae</taxon>
        <taxon>Thermothelomyces</taxon>
    </lineage>
</organism>
<dbReference type="GeneID" id="11506717"/>
<dbReference type="HOGENOM" id="CLU_2801164_0_0_1"/>
<dbReference type="EMBL" id="CP003006">
    <property type="protein sequence ID" value="AEO59600.1"/>
    <property type="molecule type" value="Genomic_DNA"/>
</dbReference>
<keyword evidence="2" id="KW-0496">Mitochondrion</keyword>
<dbReference type="Gene3D" id="3.10.10.10">
    <property type="entry name" value="HIV Type 1 Reverse Transcriptase, subunit A, domain 1"/>
    <property type="match status" value="1"/>
</dbReference>
<evidence type="ECO:0000313" key="4">
    <source>
        <dbReference type="EMBL" id="AEO59600.1"/>
    </source>
</evidence>
<name>G2QIX2_THET4</name>
<gene>
    <name evidence="4" type="ORF">MYCTH_2026083</name>
</gene>
<dbReference type="RefSeq" id="XP_003664845.1">
    <property type="nucleotide sequence ID" value="XM_003664797.1"/>
</dbReference>
<accession>G2QIX2</accession>
<keyword evidence="3" id="KW-0812">Transmembrane</keyword>